<dbReference type="HOGENOM" id="CLU_009289_6_2_6"/>
<dbReference type="EMBL" id="CP002648">
    <property type="protein sequence ID" value="AEO08027.1"/>
    <property type="molecule type" value="Genomic_DNA"/>
</dbReference>
<dbReference type="OrthoDB" id="9789078at2"/>
<comment type="pathway">
    <text evidence="16">Cell wall biogenesis; peptidoglycan biosynthesis.</text>
</comment>
<feature type="domain" description="Penicillin-binding protein transpeptidase" evidence="17">
    <location>
        <begin position="261"/>
        <end position="555"/>
    </location>
</feature>
<proteinExistence type="inferred from homology"/>
<feature type="transmembrane region" description="Helical" evidence="16">
    <location>
        <begin position="21"/>
        <end position="45"/>
    </location>
</feature>
<comment type="similarity">
    <text evidence="16">Belongs to the transpeptidase family. FtsI subfamily.</text>
</comment>
<dbReference type="SUPFAM" id="SSF56601">
    <property type="entry name" value="beta-lactamase/transpeptidase-like"/>
    <property type="match status" value="1"/>
</dbReference>
<dbReference type="InterPro" id="IPR005311">
    <property type="entry name" value="PBP_dimer"/>
</dbReference>
<dbReference type="GO" id="GO:0000917">
    <property type="term" value="P:division septum assembly"/>
    <property type="evidence" value="ECO:0007669"/>
    <property type="project" value="UniProtKB-KW"/>
</dbReference>
<dbReference type="PANTHER" id="PTHR30627:SF1">
    <property type="entry name" value="PEPTIDOGLYCAN D,D-TRANSPEPTIDASE FTSI"/>
    <property type="match status" value="1"/>
</dbReference>
<reference evidence="19 20" key="1">
    <citation type="journal article" date="2011" name="PLoS Genet.">
        <title>Sequence conservation and functional constraint on intergenic spacers in reduced genomes of the obligate symbiont buchnera.</title>
        <authorList>
            <person name="Degnan P.H."/>
            <person name="Ochman H."/>
            <person name="Moran N.A."/>
        </authorList>
    </citation>
    <scope>NUCLEOTIDE SEQUENCE [LARGE SCALE GENOMIC DNA]</scope>
    <source>
        <strain evidence="19 20">Ua</strain>
    </source>
</reference>
<dbReference type="GO" id="GO:0006508">
    <property type="term" value="P:proteolysis"/>
    <property type="evidence" value="ECO:0007669"/>
    <property type="project" value="UniProtKB-KW"/>
</dbReference>
<evidence type="ECO:0000256" key="15">
    <source>
        <dbReference type="ARBA" id="ARBA00023316"/>
    </source>
</evidence>
<dbReference type="PATRIC" id="fig|1005057.4.peg.197"/>
<keyword evidence="10 16" id="KW-0573">Peptidoglycan synthesis</keyword>
<evidence type="ECO:0000313" key="19">
    <source>
        <dbReference type="EMBL" id="AEO08027.1"/>
    </source>
</evidence>
<dbReference type="GO" id="GO:0071555">
    <property type="term" value="P:cell wall organization"/>
    <property type="evidence" value="ECO:0007669"/>
    <property type="project" value="UniProtKB-KW"/>
</dbReference>
<evidence type="ECO:0000256" key="1">
    <source>
        <dbReference type="ARBA" id="ARBA00004370"/>
    </source>
</evidence>
<protein>
    <recommendedName>
        <fullName evidence="16">Peptidoglycan D,D-transpeptidase FtsI</fullName>
        <ecNumber evidence="16">3.4.16.4</ecNumber>
    </recommendedName>
    <alternativeName>
        <fullName evidence="16">Penicillin-binding protein 3</fullName>
        <shortName evidence="16">PBP-3</shortName>
    </alternativeName>
</protein>
<keyword evidence="14 16" id="KW-0131">Cell cycle</keyword>
<dbReference type="FunFam" id="3.40.710.10:FF:000003">
    <property type="entry name" value="Peptidoglycan D,D-transpeptidase FtsI"/>
    <property type="match status" value="1"/>
</dbReference>
<evidence type="ECO:0000256" key="12">
    <source>
        <dbReference type="ARBA" id="ARBA00023136"/>
    </source>
</evidence>
<name>G2LP90_BUCUM</name>
<dbReference type="InterPro" id="IPR036138">
    <property type="entry name" value="PBP_dimer_sf"/>
</dbReference>
<dbReference type="SUPFAM" id="SSF56519">
    <property type="entry name" value="Penicillin binding protein dimerisation domain"/>
    <property type="match status" value="1"/>
</dbReference>
<evidence type="ECO:0000256" key="14">
    <source>
        <dbReference type="ARBA" id="ARBA00023306"/>
    </source>
</evidence>
<evidence type="ECO:0000256" key="7">
    <source>
        <dbReference type="ARBA" id="ARBA00022692"/>
    </source>
</evidence>
<keyword evidence="2 16" id="KW-1003">Cell membrane</keyword>
<evidence type="ECO:0000256" key="2">
    <source>
        <dbReference type="ARBA" id="ARBA00022475"/>
    </source>
</evidence>
<dbReference type="RefSeq" id="WP_014499931.1">
    <property type="nucleotide sequence ID" value="NC_017259.1"/>
</dbReference>
<gene>
    <name evidence="16 19" type="primary">ftsI</name>
    <name evidence="19" type="ORF">BUAMB_205</name>
</gene>
<evidence type="ECO:0000259" key="17">
    <source>
        <dbReference type="Pfam" id="PF00905"/>
    </source>
</evidence>
<evidence type="ECO:0000256" key="8">
    <source>
        <dbReference type="ARBA" id="ARBA00022801"/>
    </source>
</evidence>
<keyword evidence="3 16" id="KW-0997">Cell inner membrane</keyword>
<keyword evidence="9 16" id="KW-0133">Cell shape</keyword>
<dbReference type="GO" id="GO:0043093">
    <property type="term" value="P:FtsZ-dependent cytokinesis"/>
    <property type="evidence" value="ECO:0007669"/>
    <property type="project" value="UniProtKB-UniRule"/>
</dbReference>
<comment type="function">
    <text evidence="16">Catalyzes cross-linking of the peptidoglycan cell wall at the division septum.</text>
</comment>
<keyword evidence="13 16" id="KW-0717">Septation</keyword>
<evidence type="ECO:0000256" key="3">
    <source>
        <dbReference type="ARBA" id="ARBA00022519"/>
    </source>
</evidence>
<evidence type="ECO:0000256" key="13">
    <source>
        <dbReference type="ARBA" id="ARBA00023210"/>
    </source>
</evidence>
<accession>G2LP90</accession>
<keyword evidence="12 16" id="KW-0472">Membrane</keyword>
<dbReference type="EC" id="3.4.16.4" evidence="16"/>
<dbReference type="PANTHER" id="PTHR30627">
    <property type="entry name" value="PEPTIDOGLYCAN D,D-TRANSPEPTIDASE"/>
    <property type="match status" value="1"/>
</dbReference>
<keyword evidence="6 16" id="KW-0645">Protease</keyword>
<dbReference type="Pfam" id="PF00905">
    <property type="entry name" value="Transpeptidase"/>
    <property type="match status" value="1"/>
</dbReference>
<organism evidence="19 20">
    <name type="scientific">Buchnera aphidicola str. Ua</name>
    <name type="common">Uroleucon ambrosiae</name>
    <dbReference type="NCBI Taxonomy" id="1005057"/>
    <lineage>
        <taxon>Bacteria</taxon>
        <taxon>Pseudomonadati</taxon>
        <taxon>Pseudomonadota</taxon>
        <taxon>Gammaproteobacteria</taxon>
        <taxon>Enterobacterales</taxon>
        <taxon>Erwiniaceae</taxon>
        <taxon>Buchnera</taxon>
    </lineage>
</organism>
<comment type="subcellular location">
    <subcellularLocation>
        <location evidence="16">Cell inner membrane</location>
        <topology evidence="16">Single-pass membrane protein</topology>
    </subcellularLocation>
    <subcellularLocation>
        <location evidence="1">Membrane</location>
    </subcellularLocation>
</comment>
<dbReference type="InterPro" id="IPR037532">
    <property type="entry name" value="FtsI_transpept"/>
</dbReference>
<evidence type="ECO:0000256" key="4">
    <source>
        <dbReference type="ARBA" id="ARBA00022618"/>
    </source>
</evidence>
<dbReference type="Gene3D" id="3.30.450.330">
    <property type="match status" value="1"/>
</dbReference>
<dbReference type="STRING" id="1005057.BUAMB_205"/>
<dbReference type="GO" id="GO:0009252">
    <property type="term" value="P:peptidoglycan biosynthetic process"/>
    <property type="evidence" value="ECO:0007669"/>
    <property type="project" value="UniProtKB-UniRule"/>
</dbReference>
<keyword evidence="15 16" id="KW-0961">Cell wall biogenesis/degradation</keyword>
<dbReference type="GO" id="GO:0008955">
    <property type="term" value="F:peptidoglycan glycosyltransferase activity"/>
    <property type="evidence" value="ECO:0007669"/>
    <property type="project" value="InterPro"/>
</dbReference>
<dbReference type="HAMAP" id="MF_02080">
    <property type="entry name" value="FtsI_transpept"/>
    <property type="match status" value="1"/>
</dbReference>
<dbReference type="UniPathway" id="UPA00219"/>
<comment type="catalytic activity">
    <reaction evidence="16">
        <text>Preferential cleavage: (Ac)2-L-Lys-D-Ala-|-D-Ala. Also transpeptidation of peptidyl-alanyl moieties that are N-acyl substituents of D-alanine.</text>
        <dbReference type="EC" id="3.4.16.4"/>
    </reaction>
</comment>
<dbReference type="Proteomes" id="UP000006139">
    <property type="component" value="Chromosome"/>
</dbReference>
<evidence type="ECO:0000256" key="10">
    <source>
        <dbReference type="ARBA" id="ARBA00022984"/>
    </source>
</evidence>
<sequence>MYKKDKIIFFKEKKIKKNTYLNWRLFILYLFIFLSFLMLTMRIIFVQVINSDKLIREGDLRISRTQSLLNTRGIIHDRTGYPLAVTISVNAICADPSEIININNIYQNPRWQALSNILSIPLNIILSHINNHKTSKFIYLARQVTPEIGDYIKKLNLPGIFLLEESKRYYPSGKIAAQLIGFTNIDGIGIEGIEKSFNTILTGKPGKRKIRKDNKGHIIENISLIKKDISNNLTLSIDKKLQTIVYHQLHKAVEKHHANSGTAILMNINTGEVLAMANFPSYNPNNMKNTIKKNIRNRAIADMFEPGSTVKPIVVLEALRLGIIQENSIIQTKPFFIHKHQIKDISYHEKLSITGILKKSSNVGISKIALSIPTTQLINSYMNFGLGKPTQLGLIGEKNGLFPKKKKWSDLDKATFSFGYGLMVTPLQLTRLYATIGSGGIYRPISILKVNTPVPGIRVFPEKYVNTVINMLERVSQPGGVGIQAAVKGYRVAIKTGTAKKIDKHGHYIKKYIAYTAGIAPVSCPIFSLVIIIDNPTGKKYYGGAVSAPVFSKIMTLIFKKMHIKPDNLLINNT</sequence>
<evidence type="ECO:0000256" key="16">
    <source>
        <dbReference type="HAMAP-Rule" id="MF_02080"/>
    </source>
</evidence>
<dbReference type="InterPro" id="IPR001460">
    <property type="entry name" value="PCN-bd_Tpept"/>
</dbReference>
<dbReference type="eggNOG" id="COG0768">
    <property type="taxonomic scope" value="Bacteria"/>
</dbReference>
<dbReference type="InterPro" id="IPR012338">
    <property type="entry name" value="Beta-lactam/transpept-like"/>
</dbReference>
<evidence type="ECO:0000256" key="6">
    <source>
        <dbReference type="ARBA" id="ARBA00022670"/>
    </source>
</evidence>
<keyword evidence="8 16" id="KW-0378">Hydrolase</keyword>
<feature type="active site" description="Acyl-ester intermediate" evidence="16">
    <location>
        <position position="308"/>
    </location>
</feature>
<dbReference type="GO" id="GO:0005886">
    <property type="term" value="C:plasma membrane"/>
    <property type="evidence" value="ECO:0007669"/>
    <property type="project" value="UniProtKB-SubCell"/>
</dbReference>
<dbReference type="NCBIfam" id="NF011685">
    <property type="entry name" value="PRK15105.1"/>
    <property type="match status" value="1"/>
</dbReference>
<keyword evidence="11 16" id="KW-1133">Transmembrane helix</keyword>
<dbReference type="GO" id="GO:0008658">
    <property type="term" value="F:penicillin binding"/>
    <property type="evidence" value="ECO:0007669"/>
    <property type="project" value="InterPro"/>
</dbReference>
<dbReference type="InterPro" id="IPR050515">
    <property type="entry name" value="Beta-lactam/transpept"/>
</dbReference>
<keyword evidence="4 16" id="KW-0132">Cell division</keyword>
<dbReference type="GO" id="GO:0009002">
    <property type="term" value="F:serine-type D-Ala-D-Ala carboxypeptidase activity"/>
    <property type="evidence" value="ECO:0007669"/>
    <property type="project" value="UniProtKB-UniRule"/>
</dbReference>
<evidence type="ECO:0000256" key="9">
    <source>
        <dbReference type="ARBA" id="ARBA00022960"/>
    </source>
</evidence>
<evidence type="ECO:0000256" key="11">
    <source>
        <dbReference type="ARBA" id="ARBA00022989"/>
    </source>
</evidence>
<keyword evidence="5 16" id="KW-0121">Carboxypeptidase</keyword>
<dbReference type="KEGG" id="buh:BUAMB_205"/>
<keyword evidence="7 16" id="KW-0812">Transmembrane</keyword>
<dbReference type="GO" id="GO:0008360">
    <property type="term" value="P:regulation of cell shape"/>
    <property type="evidence" value="ECO:0007669"/>
    <property type="project" value="UniProtKB-KW"/>
</dbReference>
<evidence type="ECO:0000313" key="20">
    <source>
        <dbReference type="Proteomes" id="UP000006139"/>
    </source>
</evidence>
<dbReference type="AlphaFoldDB" id="G2LP90"/>
<dbReference type="Gene3D" id="3.90.1310.10">
    <property type="entry name" value="Penicillin-binding protein 2a (Domain 2)"/>
    <property type="match status" value="1"/>
</dbReference>
<evidence type="ECO:0000259" key="18">
    <source>
        <dbReference type="Pfam" id="PF03717"/>
    </source>
</evidence>
<evidence type="ECO:0000256" key="5">
    <source>
        <dbReference type="ARBA" id="ARBA00022645"/>
    </source>
</evidence>
<dbReference type="Gene3D" id="3.40.710.10">
    <property type="entry name" value="DD-peptidase/beta-lactamase superfamily"/>
    <property type="match status" value="1"/>
</dbReference>
<feature type="domain" description="Penicillin-binding protein dimerisation" evidence="18">
    <location>
        <begin position="71"/>
        <end position="222"/>
    </location>
</feature>
<dbReference type="Pfam" id="PF03717">
    <property type="entry name" value="PBP_dimer"/>
    <property type="match status" value="1"/>
</dbReference>